<comment type="caution">
    <text evidence="1">The sequence shown here is derived from an EMBL/GenBank/DDBJ whole genome shotgun (WGS) entry which is preliminary data.</text>
</comment>
<accession>A0ABN1EBH3</accession>
<dbReference type="InterPro" id="IPR021432">
    <property type="entry name" value="DUF3081"/>
</dbReference>
<protein>
    <recommendedName>
        <fullName evidence="3">DUF3081 domain-containing protein</fullName>
    </recommendedName>
</protein>
<reference evidence="1 2" key="1">
    <citation type="journal article" date="2019" name="Int. J. Syst. Evol. Microbiol.">
        <title>The Global Catalogue of Microorganisms (GCM) 10K type strain sequencing project: providing services to taxonomists for standard genome sequencing and annotation.</title>
        <authorList>
            <consortium name="The Broad Institute Genomics Platform"/>
            <consortium name="The Broad Institute Genome Sequencing Center for Infectious Disease"/>
            <person name="Wu L."/>
            <person name="Ma J."/>
        </authorList>
    </citation>
    <scope>NUCLEOTIDE SEQUENCE [LARGE SCALE GENOMIC DNA]</scope>
    <source>
        <strain evidence="1 2">JCM 14331</strain>
    </source>
</reference>
<gene>
    <name evidence="1" type="ORF">GCM10009098_34110</name>
</gene>
<keyword evidence="2" id="KW-1185">Reference proteome</keyword>
<proteinExistence type="predicted"/>
<dbReference type="Proteomes" id="UP001501169">
    <property type="component" value="Unassembled WGS sequence"/>
</dbReference>
<dbReference type="RefSeq" id="WP_134055360.1">
    <property type="nucleotide sequence ID" value="NZ_BAAAEO010000006.1"/>
</dbReference>
<dbReference type="Pfam" id="PF11280">
    <property type="entry name" value="DUF3081"/>
    <property type="match status" value="1"/>
</dbReference>
<organism evidence="1 2">
    <name type="scientific">Rheinheimera aquimaris</name>
    <dbReference type="NCBI Taxonomy" id="412437"/>
    <lineage>
        <taxon>Bacteria</taxon>
        <taxon>Pseudomonadati</taxon>
        <taxon>Pseudomonadota</taxon>
        <taxon>Gammaproteobacteria</taxon>
        <taxon>Chromatiales</taxon>
        <taxon>Chromatiaceae</taxon>
        <taxon>Rheinheimera</taxon>
    </lineage>
</organism>
<evidence type="ECO:0000313" key="2">
    <source>
        <dbReference type="Proteomes" id="UP001501169"/>
    </source>
</evidence>
<dbReference type="EMBL" id="BAAAEO010000006">
    <property type="protein sequence ID" value="GAA0563168.1"/>
    <property type="molecule type" value="Genomic_DNA"/>
</dbReference>
<name>A0ABN1EBH3_9GAMM</name>
<sequence>MQNELDAKFLLNVFGKVEKHGKPINNELGAGFELDGITVNSGFDGYEVYFSNGKVQLTLGFHHKWHSDAANEADMDAFVAQLKKINLNY</sequence>
<evidence type="ECO:0000313" key="1">
    <source>
        <dbReference type="EMBL" id="GAA0563168.1"/>
    </source>
</evidence>
<evidence type="ECO:0008006" key="3">
    <source>
        <dbReference type="Google" id="ProtNLM"/>
    </source>
</evidence>